<sequence>MQSHAHLNTDKAARYMTQLAKHWSHKFEVTFDDVSTLIPLPLGTCSMMAEPDGLDVTIEAVDLEGLARLEDVVAEHLLRFAFREPVKRLAWTRAWEAGRIDPPALRINGAAASAR</sequence>
<dbReference type="Gene3D" id="3.30.310.50">
    <property type="entry name" value="Alpha-D-phosphohexomutase, C-terminal domain"/>
    <property type="match status" value="1"/>
</dbReference>
<organism evidence="1">
    <name type="scientific">Caulobacter sp. (strain K31)</name>
    <dbReference type="NCBI Taxonomy" id="366602"/>
    <lineage>
        <taxon>Bacteria</taxon>
        <taxon>Pseudomonadati</taxon>
        <taxon>Pseudomonadota</taxon>
        <taxon>Alphaproteobacteria</taxon>
        <taxon>Caulobacterales</taxon>
        <taxon>Caulobacteraceae</taxon>
        <taxon>Caulobacter</taxon>
    </lineage>
</organism>
<dbReference type="EMBL" id="CP000927">
    <property type="protein sequence ID" value="ABZ73993.1"/>
    <property type="molecule type" value="Genomic_DNA"/>
</dbReference>
<proteinExistence type="predicted"/>
<gene>
    <name evidence="1" type="ordered locus">Caul_4873</name>
</gene>
<name>B0T547_CAUSK</name>
<dbReference type="STRING" id="366602.Caul_4873"/>
<dbReference type="AlphaFoldDB" id="B0T547"/>
<dbReference type="PIRSF" id="PIRSF028291">
    <property type="entry name" value="UCP028291"/>
    <property type="match status" value="1"/>
</dbReference>
<dbReference type="InterPro" id="IPR014543">
    <property type="entry name" value="UCP028291"/>
</dbReference>
<dbReference type="eggNOG" id="COG3553">
    <property type="taxonomic scope" value="Bacteria"/>
</dbReference>
<protein>
    <recommendedName>
        <fullName evidence="2">DUF2218 domain-containing protein</fullName>
    </recommendedName>
</protein>
<evidence type="ECO:0000313" key="1">
    <source>
        <dbReference type="EMBL" id="ABZ73993.1"/>
    </source>
</evidence>
<dbReference type="KEGG" id="cak:Caul_4873"/>
<reference evidence="1" key="1">
    <citation type="submission" date="2008-01" db="EMBL/GenBank/DDBJ databases">
        <title>Complete sequence of chromosome of Caulobacter sp. K31.</title>
        <authorList>
            <consortium name="US DOE Joint Genome Institute"/>
            <person name="Copeland A."/>
            <person name="Lucas S."/>
            <person name="Lapidus A."/>
            <person name="Barry K."/>
            <person name="Glavina del Rio T."/>
            <person name="Dalin E."/>
            <person name="Tice H."/>
            <person name="Pitluck S."/>
            <person name="Bruce D."/>
            <person name="Goodwin L."/>
            <person name="Thompson L.S."/>
            <person name="Brettin T."/>
            <person name="Detter J.C."/>
            <person name="Han C."/>
            <person name="Schmutz J."/>
            <person name="Larimer F."/>
            <person name="Land M."/>
            <person name="Hauser L."/>
            <person name="Kyrpides N."/>
            <person name="Kim E."/>
            <person name="Stephens C."/>
            <person name="Richardson P."/>
        </authorList>
    </citation>
    <scope>NUCLEOTIDE SEQUENCE [LARGE SCALE GENOMIC DNA]</scope>
    <source>
        <strain evidence="1">K31</strain>
    </source>
</reference>
<accession>B0T547</accession>
<evidence type="ECO:0008006" key="2">
    <source>
        <dbReference type="Google" id="ProtNLM"/>
    </source>
</evidence>
<dbReference type="HOGENOM" id="CLU_127482_1_1_5"/>
<dbReference type="OrthoDB" id="9806511at2"/>
<dbReference type="Pfam" id="PF09981">
    <property type="entry name" value="DUF2218"/>
    <property type="match status" value="1"/>
</dbReference>